<evidence type="ECO:0000313" key="2">
    <source>
        <dbReference type="Proteomes" id="UP000008673"/>
    </source>
</evidence>
<dbReference type="HOGENOM" id="CLU_561499_0_0_1"/>
<accession>W1Q7P7</accession>
<dbReference type="RefSeq" id="XP_013932843.1">
    <property type="nucleotide sequence ID" value="XM_014077368.1"/>
</dbReference>
<protein>
    <recommendedName>
        <fullName evidence="3">F-box domain-containing protein</fullName>
    </recommendedName>
</protein>
<sequence>MQNRPKRPSSKLLTFQSNIQFPQMIDTLPSELVLQVCQNLHQSDCFHLMLCNKFLSQCCLKRLYQSIIVDDESLYLDELLEDTYYVRDICGVKVYSSRVKTSYGLKQLIRTLTESDLVCLVQRIEVNQDLGLLRHCIPKMTNLKCAQLPESGVLSAPGLQSLRTKKIEGFNYDLHELELTQSCKLTVSNFKHLKKLSVTAIARNSLKQYRVPLSSLFNSNGHKLKLHELTIKSALIYPQEPQILLEALDFTKLRVLRLIDLFEYPTLSLPETDIKWEELRVSEFRQWMSRLSEGNRLLQTAKMLLEALSPQVKGLKVLELQVCNFLTDHGPQFISSITDLRTLKVKIPSQHFVDHDPDSRIRAYLQSISLHKNLRHLVIESPPIDVLLLEEYLSQMRNLKGLKLCVKSIELARFISFIRTFAELEFLDVIFDPIPLKDIQEKYIVEALSHGPLQYAKFSTSIYDMRKGTIKGKHIMRWFDDKLINL</sequence>
<proteinExistence type="predicted"/>
<dbReference type="GeneID" id="25772484"/>
<dbReference type="Proteomes" id="UP000008673">
    <property type="component" value="Unassembled WGS sequence"/>
</dbReference>
<dbReference type="Gene3D" id="3.80.10.10">
    <property type="entry name" value="Ribonuclease Inhibitor"/>
    <property type="match status" value="1"/>
</dbReference>
<reference evidence="1 2" key="1">
    <citation type="journal article" date="2013" name="BMC Genomics">
        <title>Genome sequence and analysis of methylotrophic yeast Hansenula polymorpha DL1.</title>
        <authorList>
            <person name="Ravin N.V."/>
            <person name="Eldarov M.A."/>
            <person name="Kadnikov V.V."/>
            <person name="Beletsky A.V."/>
            <person name="Schneider J."/>
            <person name="Mardanova E.S."/>
            <person name="Smekalova E.M."/>
            <person name="Zvereva M.I."/>
            <person name="Dontsova O.A."/>
            <person name="Mardanov A.V."/>
            <person name="Skryabin K.G."/>
        </authorList>
    </citation>
    <scope>NUCLEOTIDE SEQUENCE [LARGE SCALE GENOMIC DNA]</scope>
    <source>
        <strain evidence="2">ATCC 26012 / BCRC 20466 / JCM 22074 / NRRL Y-7560 / DL-1</strain>
    </source>
</reference>
<gene>
    <name evidence="1" type="ORF">HPODL_03037</name>
</gene>
<dbReference type="AlphaFoldDB" id="W1Q7P7"/>
<dbReference type="SUPFAM" id="SSF52047">
    <property type="entry name" value="RNI-like"/>
    <property type="match status" value="1"/>
</dbReference>
<evidence type="ECO:0008006" key="3">
    <source>
        <dbReference type="Google" id="ProtNLM"/>
    </source>
</evidence>
<dbReference type="InterPro" id="IPR032675">
    <property type="entry name" value="LRR_dom_sf"/>
</dbReference>
<organism evidence="1 2">
    <name type="scientific">Ogataea parapolymorpha (strain ATCC 26012 / BCRC 20466 / JCM 22074 / NRRL Y-7560 / DL-1)</name>
    <name type="common">Yeast</name>
    <name type="synonym">Hansenula polymorpha</name>
    <dbReference type="NCBI Taxonomy" id="871575"/>
    <lineage>
        <taxon>Eukaryota</taxon>
        <taxon>Fungi</taxon>
        <taxon>Dikarya</taxon>
        <taxon>Ascomycota</taxon>
        <taxon>Saccharomycotina</taxon>
        <taxon>Pichiomycetes</taxon>
        <taxon>Pichiales</taxon>
        <taxon>Pichiaceae</taxon>
        <taxon>Ogataea</taxon>
    </lineage>
</organism>
<evidence type="ECO:0000313" key="1">
    <source>
        <dbReference type="EMBL" id="ESW96413.1"/>
    </source>
</evidence>
<name>W1Q7P7_OGAPD</name>
<dbReference type="KEGG" id="opa:HPODL_03037"/>
<keyword evidence="2" id="KW-1185">Reference proteome</keyword>
<dbReference type="EMBL" id="AEOI02000010">
    <property type="protein sequence ID" value="ESW96413.1"/>
    <property type="molecule type" value="Genomic_DNA"/>
</dbReference>
<dbReference type="OrthoDB" id="1720422at2759"/>
<comment type="caution">
    <text evidence="1">The sequence shown here is derived from an EMBL/GenBank/DDBJ whole genome shotgun (WGS) entry which is preliminary data.</text>
</comment>